<evidence type="ECO:0000259" key="12">
    <source>
        <dbReference type="PROSITE" id="PS50172"/>
    </source>
</evidence>
<evidence type="ECO:0000256" key="4">
    <source>
        <dbReference type="ARBA" id="ARBA00022695"/>
    </source>
</evidence>
<dbReference type="SUPFAM" id="SSF47587">
    <property type="entry name" value="Domain of poly(ADP-ribose) polymerase"/>
    <property type="match status" value="1"/>
</dbReference>
<evidence type="ECO:0000259" key="13">
    <source>
        <dbReference type="PROSITE" id="PS51059"/>
    </source>
</evidence>
<dbReference type="SUPFAM" id="SSF52113">
    <property type="entry name" value="BRCT domain"/>
    <property type="match status" value="1"/>
</dbReference>
<dbReference type="Pfam" id="PF02877">
    <property type="entry name" value="PARP_reg"/>
    <property type="match status" value="1"/>
</dbReference>
<dbReference type="SUPFAM" id="SSF48403">
    <property type="entry name" value="Ankyrin repeat"/>
    <property type="match status" value="2"/>
</dbReference>
<dbReference type="GO" id="GO:0006302">
    <property type="term" value="P:double-strand break repair"/>
    <property type="evidence" value="ECO:0007669"/>
    <property type="project" value="TreeGrafter"/>
</dbReference>
<comment type="caution">
    <text evidence="16">The sequence shown here is derived from an EMBL/GenBank/DDBJ whole genome shotgun (WGS) entry which is preliminary data.</text>
</comment>
<feature type="domain" description="PARP alpha-helical" evidence="14">
    <location>
        <begin position="1667"/>
        <end position="1800"/>
    </location>
</feature>
<dbReference type="GO" id="GO:0003950">
    <property type="term" value="F:NAD+ poly-ADP-ribosyltransferase activity"/>
    <property type="evidence" value="ECO:0007669"/>
    <property type="project" value="UniProtKB-UniRule"/>
</dbReference>
<comment type="similarity">
    <text evidence="7">Belongs to the ARTD/PARP family.</text>
</comment>
<name>A0A2P6NEM7_9EUKA</name>
<dbReference type="InterPro" id="IPR002110">
    <property type="entry name" value="Ankyrin_rpt"/>
</dbReference>
<dbReference type="PROSITE" id="PS50297">
    <property type="entry name" value="ANK_REP_REGION"/>
    <property type="match status" value="1"/>
</dbReference>
<dbReference type="PROSITE" id="PS50088">
    <property type="entry name" value="ANK_REPEAT"/>
    <property type="match status" value="1"/>
</dbReference>
<dbReference type="InterPro" id="IPR001357">
    <property type="entry name" value="BRCT_dom"/>
</dbReference>
<keyword evidence="4" id="KW-0548">Nucleotidyltransferase</keyword>
<dbReference type="GO" id="GO:0016779">
    <property type="term" value="F:nucleotidyltransferase activity"/>
    <property type="evidence" value="ECO:0007669"/>
    <property type="project" value="UniProtKB-KW"/>
</dbReference>
<evidence type="ECO:0000259" key="14">
    <source>
        <dbReference type="PROSITE" id="PS51060"/>
    </source>
</evidence>
<evidence type="ECO:0000259" key="15">
    <source>
        <dbReference type="PROSITE" id="PS51977"/>
    </source>
</evidence>
<sequence>MPKRKVEIKSDEVDGAKKVKLEPSSMKVTELREELKRLGHDSKALKTKAQLVAALEKLVASDAEPIPEEPEEPSPKVVELTTFRIDENKTLSYCARYESTGDQDEEVEEEWLEPSVHLNLPLVMVREFDKKMRKETLEQMRSATQSRYCETPSVVKVMLFRVIPEYTEKCCENCMLKGLDNAFHRRDLTGYKLIRDHFVDHDSKIRVSTHIQQNHVWQTTSPKDEEWFNYLSPEVTSIHSLTFSSLLSLSAFQFIMADLKTDVDRLWNFVALLMENGDAESLKKVLPILYQAEAPLREIPPPIIEPGRRRKSKRYVPPPFLTELHILALTAENVADLEGKLTPEAVEKRTKQNHIPLHFSALNNNPDIARALMRMNPNTAILCDQSGRTALYYSIRTTGKGEAVKGNVMLPSEVKRKRAEKAEKEREETRRQAEEKRQEEAKKKEAERPKETKSTRSRKILEEEMEMEEKTEEPKKEEEVRSREEIEANRQIEAAKKLPTEDLVYILETFGLNHKKGTKQEMLERMRPVLASGQHIVSYDSLSLDEYEPDYIFPPNTSPVMLALLFPNGMDSLDLHPYFMTLHSSDNLITRAAQVGNIPNYEALCLYSEQSIVKGLDSANLDVFQWIVERKFFQVLKNGNLSRRLGLSINKDDVEFQKLFTLSKYHALTDDLVQQCIASPIGHMALKDIITVPGISVKISRTQSHSPIHQVIPLDDRRILKEISQAVSVGNILASELLISNGADVNDVDVNDYPVILRAVASLHFPLAEKLMKAGARLKSLEEKEEEEKEEQVVDIDFLKSISRPIFQGMVFVISGTFRMEMSSLARLVIQYGAEVSKTPTGRVTHLLAGDRGMTEYGSITGPGSKKWKDTMALRPVVVREDWINRQIKKNKQDRIIYLGEGQEAVAHSALYKLLAQSHFHNNKHLFTVVRFLFDHDAPLEEDAFDYFVQHSDDGETLRMILDYDREKNGSKNKTRSAQVAMDFTKDLNDHQDPIPHEESLSILHLMVQSNNLTLLTTAIKMGADPNIKTLQKKTPLIVHCVRQQRSECYLYLASLPQVDVNAKDQEGHTVLTLMASLNNITLPQDLSQHILDRKKLKQMSSDQMTEDTVTEFDLTVRYTGENLMNLLCRKSEGVSDINWVLQFPEMIDDLTHPVCLALECHKWWLAVFLIEKGADINKRGANGHTPLYTALVRRANISYWFLRHPKLDHSRALSDVTERGDAFQIQSILDKLSDLTMKERADAVRNLTLNNTTVDHPSRDAFVTQFIGDDFTTIFSDIFCASNHSQAVRIIEGKYWKTKILESPELLTVENAEHKTTLHYLLSHMSPTEVLKLESLLKQHPHVLSHVDSLGKTIFHHFAESRTDLQSLLNISSESISTRDKRGMTPLHYLLDSDNFSTIRLSQILISHGADPTVKNEEGRTPIDLASNLPPLLAQRVFSIMSTTSDTKWKESVREGLERVEKQWKERADKSEEKRREKIDKMKKEAEEINEKYKMEKNQMKRAGSLGRLTDNKSVARELDIPFIAPIDGAWKILVEDEQIWDTTLSLTDVNAYIHGTNKYALMQLLECKEQPKRNKKGIFIPYLGEPFMILRESGHVGGSPKPKNERMYYSTLEEAKAEFTKYFHQLTKQDWPYKRGLKKNNGYAVVEKIYDIKVTPEMEEEEKKSSRLEERVRDLMGCIASMPMIRKAMKRAGVDWSTLPAGRVNSSTIQEAFEILKKIEDDQITLEELTEQGHNWQSKEMKDANERIAQLSNDFFMLIPHNLSEVSQRSISSEGQLEEKTKLLERLRDIGTAVDLISSPPGFSQGVPRLDAISYGLNTRITALEATDRRFTMLTEWARRTQGGLRMKNVFAVSRNEEMSRFEPWRQQRIRDTGTTTPNNLLLFHGTKVSNMLGILRHGLRIAPLNAPRTGLAFGKGVYFSDAFAKSRGYSDGNYMFVCEVAVGKPKELHSGLYMEKPEEGFDSTKGVGRQQPESESIAIQNNGVGIPSGTIETVQGPWLGYNEFIVYDESRVKIKYIIQWV</sequence>
<dbReference type="InterPro" id="IPR036420">
    <property type="entry name" value="BRCT_dom_sf"/>
</dbReference>
<gene>
    <name evidence="16" type="ORF">PROFUN_10168</name>
</gene>
<keyword evidence="17" id="KW-1185">Reference proteome</keyword>
<dbReference type="SMART" id="SM00248">
    <property type="entry name" value="ANK"/>
    <property type="match status" value="6"/>
</dbReference>
<dbReference type="SUPFAM" id="SSF142921">
    <property type="entry name" value="WGR domain-like"/>
    <property type="match status" value="1"/>
</dbReference>
<dbReference type="EMBL" id="MDYQ01000104">
    <property type="protein sequence ID" value="PRP82392.1"/>
    <property type="molecule type" value="Genomic_DNA"/>
</dbReference>
<feature type="domain" description="BRCT" evidence="12">
    <location>
        <begin position="802"/>
        <end position="892"/>
    </location>
</feature>
<evidence type="ECO:0000256" key="6">
    <source>
        <dbReference type="ARBA" id="ARBA00023242"/>
    </source>
</evidence>
<feature type="compositionally biased region" description="Basic and acidic residues" evidence="11">
    <location>
        <begin position="472"/>
        <end position="487"/>
    </location>
</feature>
<feature type="coiled-coil region" evidence="10">
    <location>
        <begin position="1455"/>
        <end position="1504"/>
    </location>
</feature>
<reference evidence="16 17" key="1">
    <citation type="journal article" date="2018" name="Genome Biol. Evol.">
        <title>Multiple Roots of Fruiting Body Formation in Amoebozoa.</title>
        <authorList>
            <person name="Hillmann F."/>
            <person name="Forbes G."/>
            <person name="Novohradska S."/>
            <person name="Ferling I."/>
            <person name="Riege K."/>
            <person name="Groth M."/>
            <person name="Westermann M."/>
            <person name="Marz M."/>
            <person name="Spaller T."/>
            <person name="Winckler T."/>
            <person name="Schaap P."/>
            <person name="Glockner G."/>
        </authorList>
    </citation>
    <scope>NUCLEOTIDE SEQUENCE [LARGE SCALE GENOMIC DNA]</scope>
    <source>
        <strain evidence="16 17">Jena</strain>
    </source>
</reference>
<evidence type="ECO:0000256" key="11">
    <source>
        <dbReference type="SAM" id="MobiDB-lite"/>
    </source>
</evidence>
<evidence type="ECO:0000313" key="16">
    <source>
        <dbReference type="EMBL" id="PRP82392.1"/>
    </source>
</evidence>
<dbReference type="InterPro" id="IPR036616">
    <property type="entry name" value="Poly(ADP-ribose)pol_reg_dom_sf"/>
</dbReference>
<evidence type="ECO:0000256" key="9">
    <source>
        <dbReference type="RuleBase" id="RU362114"/>
    </source>
</evidence>
<evidence type="ECO:0000256" key="2">
    <source>
        <dbReference type="ARBA" id="ARBA00022676"/>
    </source>
</evidence>
<dbReference type="CDD" id="cd01437">
    <property type="entry name" value="parp_like"/>
    <property type="match status" value="1"/>
</dbReference>
<dbReference type="InterPro" id="IPR004102">
    <property type="entry name" value="Poly(ADP-ribose)pol_reg_dom"/>
</dbReference>
<dbReference type="CDD" id="cd00027">
    <property type="entry name" value="BRCT"/>
    <property type="match status" value="1"/>
</dbReference>
<feature type="region of interest" description="Disordered" evidence="11">
    <location>
        <begin position="415"/>
        <end position="487"/>
    </location>
</feature>
<dbReference type="InterPro" id="IPR012317">
    <property type="entry name" value="Poly(ADP-ribose)pol_cat_dom"/>
</dbReference>
<dbReference type="Gene3D" id="3.40.50.10190">
    <property type="entry name" value="BRCT domain"/>
    <property type="match status" value="1"/>
</dbReference>
<accession>A0A2P6NEM7</accession>
<dbReference type="PROSITE" id="PS51977">
    <property type="entry name" value="WGR"/>
    <property type="match status" value="1"/>
</dbReference>
<evidence type="ECO:0000256" key="8">
    <source>
        <dbReference type="PROSITE-ProRule" id="PRU00023"/>
    </source>
</evidence>
<dbReference type="EC" id="2.4.2.-" evidence="9"/>
<keyword evidence="5 9" id="KW-0520">NAD</keyword>
<feature type="repeat" description="ANK" evidence="8">
    <location>
        <begin position="1383"/>
        <end position="1418"/>
    </location>
</feature>
<evidence type="ECO:0000256" key="10">
    <source>
        <dbReference type="SAM" id="Coils"/>
    </source>
</evidence>
<evidence type="ECO:0000256" key="1">
    <source>
        <dbReference type="ARBA" id="ARBA00004123"/>
    </source>
</evidence>
<evidence type="ECO:0000256" key="3">
    <source>
        <dbReference type="ARBA" id="ARBA00022679"/>
    </source>
</evidence>
<dbReference type="GO" id="GO:1990404">
    <property type="term" value="F:NAD+-protein mono-ADP-ribosyltransferase activity"/>
    <property type="evidence" value="ECO:0007669"/>
    <property type="project" value="TreeGrafter"/>
</dbReference>
<dbReference type="InterPro" id="IPR050800">
    <property type="entry name" value="ARTD/PARP"/>
</dbReference>
<keyword evidence="2 9" id="KW-0328">Glycosyltransferase</keyword>
<proteinExistence type="inferred from homology"/>
<keyword evidence="6" id="KW-0539">Nucleus</keyword>
<dbReference type="Gene3D" id="1.25.40.20">
    <property type="entry name" value="Ankyrin repeat-containing domain"/>
    <property type="match status" value="4"/>
</dbReference>
<dbReference type="Gene3D" id="3.90.228.10">
    <property type="match status" value="1"/>
</dbReference>
<feature type="domain" description="WGR" evidence="15">
    <location>
        <begin position="1531"/>
        <end position="1646"/>
    </location>
</feature>
<dbReference type="GO" id="GO:0005730">
    <property type="term" value="C:nucleolus"/>
    <property type="evidence" value="ECO:0007669"/>
    <property type="project" value="TreeGrafter"/>
</dbReference>
<comment type="subcellular location">
    <subcellularLocation>
        <location evidence="1">Nucleus</location>
    </subcellularLocation>
</comment>
<dbReference type="Proteomes" id="UP000241769">
    <property type="component" value="Unassembled WGS sequence"/>
</dbReference>
<dbReference type="InParanoid" id="A0A2P6NEM7"/>
<feature type="domain" description="PARP catalytic" evidence="13">
    <location>
        <begin position="1810"/>
        <end position="2024"/>
    </location>
</feature>
<dbReference type="OrthoDB" id="2017365at2759"/>
<dbReference type="GO" id="GO:0070212">
    <property type="term" value="P:protein poly-ADP-ribosylation"/>
    <property type="evidence" value="ECO:0007669"/>
    <property type="project" value="TreeGrafter"/>
</dbReference>
<evidence type="ECO:0000256" key="7">
    <source>
        <dbReference type="ARBA" id="ARBA00024347"/>
    </source>
</evidence>
<dbReference type="SMART" id="SM00292">
    <property type="entry name" value="BRCT"/>
    <property type="match status" value="1"/>
</dbReference>
<dbReference type="SMART" id="SM00513">
    <property type="entry name" value="SAP"/>
    <property type="match status" value="2"/>
</dbReference>
<dbReference type="PANTHER" id="PTHR10459:SF108">
    <property type="entry name" value="POLY [ADP-RIBOSE] POLYMERASE"/>
    <property type="match status" value="1"/>
</dbReference>
<dbReference type="InterPro" id="IPR036770">
    <property type="entry name" value="Ankyrin_rpt-contain_sf"/>
</dbReference>
<keyword evidence="8" id="KW-0040">ANK repeat</keyword>
<feature type="compositionally biased region" description="Basic and acidic residues" evidence="11">
    <location>
        <begin position="420"/>
        <end position="462"/>
    </location>
</feature>
<dbReference type="Pfam" id="PF00644">
    <property type="entry name" value="PARP"/>
    <property type="match status" value="1"/>
</dbReference>
<dbReference type="Pfam" id="PF00533">
    <property type="entry name" value="BRCT"/>
    <property type="match status" value="1"/>
</dbReference>
<dbReference type="PROSITE" id="PS51060">
    <property type="entry name" value="PARP_ALPHA_HD"/>
    <property type="match status" value="1"/>
</dbReference>
<dbReference type="PANTHER" id="PTHR10459">
    <property type="entry name" value="DNA LIGASE"/>
    <property type="match status" value="1"/>
</dbReference>
<dbReference type="SUPFAM" id="SSF56399">
    <property type="entry name" value="ADP-ribosylation"/>
    <property type="match status" value="1"/>
</dbReference>
<evidence type="ECO:0000313" key="17">
    <source>
        <dbReference type="Proteomes" id="UP000241769"/>
    </source>
</evidence>
<dbReference type="InterPro" id="IPR036930">
    <property type="entry name" value="WGR_dom_sf"/>
</dbReference>
<dbReference type="PROSITE" id="PS50172">
    <property type="entry name" value="BRCT"/>
    <property type="match status" value="1"/>
</dbReference>
<keyword evidence="3 9" id="KW-0808">Transferase</keyword>
<dbReference type="InterPro" id="IPR003034">
    <property type="entry name" value="SAP_dom"/>
</dbReference>
<evidence type="ECO:0000256" key="5">
    <source>
        <dbReference type="ARBA" id="ARBA00023027"/>
    </source>
</evidence>
<dbReference type="PROSITE" id="PS51059">
    <property type="entry name" value="PARP_CATALYTIC"/>
    <property type="match status" value="1"/>
</dbReference>
<dbReference type="InterPro" id="IPR008893">
    <property type="entry name" value="WGR_domain"/>
</dbReference>
<protein>
    <recommendedName>
        <fullName evidence="9">Poly [ADP-ribose] polymerase</fullName>
        <shortName evidence="9">PARP</shortName>
        <ecNumber evidence="9">2.4.2.-</ecNumber>
    </recommendedName>
</protein>
<organism evidence="16 17">
    <name type="scientific">Planoprotostelium fungivorum</name>
    <dbReference type="NCBI Taxonomy" id="1890364"/>
    <lineage>
        <taxon>Eukaryota</taxon>
        <taxon>Amoebozoa</taxon>
        <taxon>Evosea</taxon>
        <taxon>Variosea</taxon>
        <taxon>Cavosteliida</taxon>
        <taxon>Cavosteliaceae</taxon>
        <taxon>Planoprotostelium</taxon>
    </lineage>
</organism>
<keyword evidence="10" id="KW-0175">Coiled coil</keyword>
<dbReference type="STRING" id="1890364.A0A2P6NEM7"/>
<dbReference type="Gene3D" id="1.20.142.10">
    <property type="entry name" value="Poly(ADP-ribose) polymerase, regulatory domain"/>
    <property type="match status" value="1"/>
</dbReference>